<reference evidence="2 3" key="1">
    <citation type="submission" date="2018-11" db="EMBL/GenBank/DDBJ databases">
        <authorList>
            <consortium name="Pathogen Informatics"/>
        </authorList>
    </citation>
    <scope>NUCLEOTIDE SEQUENCE [LARGE SCALE GENOMIC DNA]</scope>
</reference>
<gene>
    <name evidence="2" type="ORF">DILT_LOCUS19666</name>
</gene>
<protein>
    <submittedName>
        <fullName evidence="2">Uncharacterized protein</fullName>
    </submittedName>
</protein>
<evidence type="ECO:0000256" key="1">
    <source>
        <dbReference type="SAM" id="MobiDB-lite"/>
    </source>
</evidence>
<dbReference type="Proteomes" id="UP000281553">
    <property type="component" value="Unassembled WGS sequence"/>
</dbReference>
<dbReference type="EMBL" id="UYRU01118077">
    <property type="protein sequence ID" value="VDN45647.1"/>
    <property type="molecule type" value="Genomic_DNA"/>
</dbReference>
<evidence type="ECO:0000313" key="2">
    <source>
        <dbReference type="EMBL" id="VDN45647.1"/>
    </source>
</evidence>
<sequence length="59" mass="6274">MILKNGLDLLFADDEGENESLSLEESLQSLSTSKPPLPPDASQPTQQDEAATTAPSECL</sequence>
<evidence type="ECO:0000313" key="3">
    <source>
        <dbReference type="Proteomes" id="UP000281553"/>
    </source>
</evidence>
<feature type="compositionally biased region" description="Low complexity" evidence="1">
    <location>
        <begin position="19"/>
        <end position="33"/>
    </location>
</feature>
<feature type="region of interest" description="Disordered" evidence="1">
    <location>
        <begin position="1"/>
        <end position="59"/>
    </location>
</feature>
<organism evidence="2 3">
    <name type="scientific">Dibothriocephalus latus</name>
    <name type="common">Fish tapeworm</name>
    <name type="synonym">Diphyllobothrium latum</name>
    <dbReference type="NCBI Taxonomy" id="60516"/>
    <lineage>
        <taxon>Eukaryota</taxon>
        <taxon>Metazoa</taxon>
        <taxon>Spiralia</taxon>
        <taxon>Lophotrochozoa</taxon>
        <taxon>Platyhelminthes</taxon>
        <taxon>Cestoda</taxon>
        <taxon>Eucestoda</taxon>
        <taxon>Diphyllobothriidea</taxon>
        <taxon>Diphyllobothriidae</taxon>
        <taxon>Dibothriocephalus</taxon>
    </lineage>
</organism>
<name>A0A3P7PLZ7_DIBLA</name>
<feature type="compositionally biased region" description="Polar residues" evidence="1">
    <location>
        <begin position="42"/>
        <end position="59"/>
    </location>
</feature>
<keyword evidence="3" id="KW-1185">Reference proteome</keyword>
<proteinExistence type="predicted"/>
<dbReference type="AlphaFoldDB" id="A0A3P7PLZ7"/>
<accession>A0A3P7PLZ7</accession>